<dbReference type="GO" id="GO:0009073">
    <property type="term" value="P:aromatic amino acid family biosynthetic process"/>
    <property type="evidence" value="ECO:0007669"/>
    <property type="project" value="UniProtKB-KW"/>
</dbReference>
<dbReference type="InterPro" id="IPR030960">
    <property type="entry name" value="DHQS/DOIS_N"/>
</dbReference>
<dbReference type="Pfam" id="PF01959">
    <property type="entry name" value="DHQS"/>
    <property type="match status" value="1"/>
</dbReference>
<protein>
    <submittedName>
        <fullName evidence="5">3-dehydroquinate synthase</fullName>
    </submittedName>
</protein>
<evidence type="ECO:0000256" key="2">
    <source>
        <dbReference type="ARBA" id="ARBA00023141"/>
    </source>
</evidence>
<dbReference type="PANTHER" id="PTHR33563:SF1">
    <property type="entry name" value="3-DEHYDROQUINATE SYNTHASE"/>
    <property type="match status" value="1"/>
</dbReference>
<dbReference type="GO" id="GO:0016491">
    <property type="term" value="F:oxidoreductase activity"/>
    <property type="evidence" value="ECO:0007669"/>
    <property type="project" value="InterPro"/>
</dbReference>
<reference evidence="5 6" key="1">
    <citation type="submission" date="2018-08" db="EMBL/GenBank/DDBJ databases">
        <title>A genome reference for cultivated species of the human gut microbiota.</title>
        <authorList>
            <person name="Zou Y."/>
            <person name="Xue W."/>
            <person name="Luo G."/>
        </authorList>
    </citation>
    <scope>NUCLEOTIDE SEQUENCE [LARGE SCALE GENOMIC DNA]</scope>
    <source>
        <strain evidence="5 6">AF37-2AT</strain>
    </source>
</reference>
<comment type="caution">
    <text evidence="5">The sequence shown here is derived from an EMBL/GenBank/DDBJ whole genome shotgun (WGS) entry which is preliminary data.</text>
</comment>
<dbReference type="OrthoDB" id="2043123at2"/>
<dbReference type="Proteomes" id="UP000261080">
    <property type="component" value="Unassembled WGS sequence"/>
</dbReference>
<evidence type="ECO:0000313" key="5">
    <source>
        <dbReference type="EMBL" id="RGE86413.1"/>
    </source>
</evidence>
<keyword evidence="1" id="KW-0028">Amino-acid biosynthesis</keyword>
<dbReference type="GO" id="GO:0008652">
    <property type="term" value="P:amino acid biosynthetic process"/>
    <property type="evidence" value="ECO:0007669"/>
    <property type="project" value="UniProtKB-KW"/>
</dbReference>
<name>A0A3E3K0W7_9FIRM</name>
<organism evidence="5 6">
    <name type="scientific">Sellimonas intestinalis</name>
    <dbReference type="NCBI Taxonomy" id="1653434"/>
    <lineage>
        <taxon>Bacteria</taxon>
        <taxon>Bacillati</taxon>
        <taxon>Bacillota</taxon>
        <taxon>Clostridia</taxon>
        <taxon>Lachnospirales</taxon>
        <taxon>Lachnospiraceae</taxon>
        <taxon>Sellimonas</taxon>
    </lineage>
</organism>
<gene>
    <name evidence="5" type="ORF">DW016_10130</name>
</gene>
<keyword evidence="6" id="KW-1185">Reference proteome</keyword>
<accession>A0A3E3K0W7</accession>
<sequence length="364" mass="41600">MKKREVWFDARDLELDNNILSLVFEKNFDHLLIRPELYKKEILPKRMSIAVHVEKIEQLDELEDVIIFSENEEILREAKEKGLPSALFKVITNKDDLEYVYKNGAFYDYVCVLFYETTNIPLELLIAAFQKKNCVLMKFVNNVQDAEIVFGVMEKGSDGIIFTSREMMEIEEMSKLIEKANQVQLNLETGKVVDIKHIGMGCRVCVDTTSILDKNEGMLIGSTSTGGILISSETHHLPYMELRPFRVNAGAVHSYTWFFDETIYLSELKSGMQVMAVNTEGRGRAVSVGRKKMEIRPLLKIEVESKSGKRINVIVQDDWHIRILGPKGKVHNASAIKIGDELLAYFCEGGRHVGIKIDEFLEEE</sequence>
<dbReference type="RefSeq" id="WP_053768787.1">
    <property type="nucleotide sequence ID" value="NZ_CP094681.1"/>
</dbReference>
<keyword evidence="2" id="KW-0057">Aromatic amino acid biosynthesis</keyword>
<dbReference type="GO" id="GO:0003856">
    <property type="term" value="F:3-dehydroquinate synthase activity"/>
    <property type="evidence" value="ECO:0007669"/>
    <property type="project" value="InterPro"/>
</dbReference>
<dbReference type="InterPro" id="IPR056179">
    <property type="entry name" value="DHQS_C"/>
</dbReference>
<evidence type="ECO:0000259" key="3">
    <source>
        <dbReference type="Pfam" id="PF01959"/>
    </source>
</evidence>
<dbReference type="Pfam" id="PF26558">
    <property type="entry name" value="DHQS_2nd"/>
    <property type="match status" value="1"/>
</dbReference>
<dbReference type="EMBL" id="QVLX01000005">
    <property type="protein sequence ID" value="RGE86413.1"/>
    <property type="molecule type" value="Genomic_DNA"/>
</dbReference>
<feature type="domain" description="3-dehydroquinate synthase C-terminal" evidence="4">
    <location>
        <begin position="191"/>
        <end position="363"/>
    </location>
</feature>
<evidence type="ECO:0000256" key="1">
    <source>
        <dbReference type="ARBA" id="ARBA00022605"/>
    </source>
</evidence>
<evidence type="ECO:0000259" key="4">
    <source>
        <dbReference type="Pfam" id="PF26558"/>
    </source>
</evidence>
<dbReference type="AlphaFoldDB" id="A0A3E3K0W7"/>
<dbReference type="PANTHER" id="PTHR33563">
    <property type="match status" value="1"/>
</dbReference>
<feature type="domain" description="3-dehydroquinate synthase N-terminal" evidence="3">
    <location>
        <begin position="4"/>
        <end position="176"/>
    </location>
</feature>
<dbReference type="GeneID" id="97193287"/>
<proteinExistence type="predicted"/>
<evidence type="ECO:0000313" key="6">
    <source>
        <dbReference type="Proteomes" id="UP000261080"/>
    </source>
</evidence>
<dbReference type="InterPro" id="IPR002812">
    <property type="entry name" value="DHQS"/>
</dbReference>